<keyword evidence="2" id="KW-0378">Hydrolase</keyword>
<dbReference type="HAMAP" id="MF_00163">
    <property type="entry name" value="Pep_deformylase"/>
    <property type="match status" value="1"/>
</dbReference>
<dbReference type="InterPro" id="IPR023635">
    <property type="entry name" value="Peptide_deformylase"/>
</dbReference>
<dbReference type="Gene3D" id="3.90.45.10">
    <property type="entry name" value="Peptide deformylase"/>
    <property type="match status" value="1"/>
</dbReference>
<comment type="catalytic activity">
    <reaction evidence="2">
        <text>N-terminal N-formyl-L-methionyl-[peptide] + H2O = N-terminal L-methionyl-[peptide] + formate</text>
        <dbReference type="Rhea" id="RHEA:24420"/>
        <dbReference type="Rhea" id="RHEA-COMP:10639"/>
        <dbReference type="Rhea" id="RHEA-COMP:10640"/>
        <dbReference type="ChEBI" id="CHEBI:15377"/>
        <dbReference type="ChEBI" id="CHEBI:15740"/>
        <dbReference type="ChEBI" id="CHEBI:49298"/>
        <dbReference type="ChEBI" id="CHEBI:64731"/>
        <dbReference type="EC" id="3.5.1.88"/>
    </reaction>
</comment>
<dbReference type="RefSeq" id="WP_091667251.1">
    <property type="nucleotide sequence ID" value="NZ_LT594323.1"/>
</dbReference>
<keyword evidence="2" id="KW-0648">Protein biosynthesis</keyword>
<evidence type="ECO:0000313" key="4">
    <source>
        <dbReference type="EMBL" id="SBT49372.1"/>
    </source>
</evidence>
<feature type="binding site" evidence="2">
    <location>
        <position position="432"/>
    </location>
    <ligand>
        <name>Fe cation</name>
        <dbReference type="ChEBI" id="CHEBI:24875"/>
    </ligand>
</feature>
<evidence type="ECO:0000256" key="1">
    <source>
        <dbReference type="ARBA" id="ARBA00010759"/>
    </source>
</evidence>
<proteinExistence type="inferred from homology"/>
<dbReference type="Proteomes" id="UP000199385">
    <property type="component" value="Chromosome I"/>
</dbReference>
<dbReference type="SMART" id="SM00530">
    <property type="entry name" value="HTH_XRE"/>
    <property type="match status" value="1"/>
</dbReference>
<evidence type="ECO:0000259" key="3">
    <source>
        <dbReference type="PROSITE" id="PS50943"/>
    </source>
</evidence>
<dbReference type="Gene3D" id="1.10.260.40">
    <property type="entry name" value="lambda repressor-like DNA-binding domains"/>
    <property type="match status" value="1"/>
</dbReference>
<keyword evidence="5" id="KW-1185">Reference proteome</keyword>
<keyword evidence="2" id="KW-0408">Iron</keyword>
<feature type="domain" description="HTH cro/C1-type" evidence="3">
    <location>
        <begin position="17"/>
        <end position="71"/>
    </location>
</feature>
<dbReference type="GO" id="GO:0042586">
    <property type="term" value="F:peptide deformylase activity"/>
    <property type="evidence" value="ECO:0007669"/>
    <property type="project" value="UniProtKB-UniRule"/>
</dbReference>
<feature type="binding site" evidence="2">
    <location>
        <position position="478"/>
    </location>
    <ligand>
        <name>Fe cation</name>
        <dbReference type="ChEBI" id="CHEBI:24875"/>
    </ligand>
</feature>
<dbReference type="PATRIC" id="fig|261654.4.peg.4452"/>
<comment type="cofactor">
    <cofactor evidence="2">
        <name>Fe(2+)</name>
        <dbReference type="ChEBI" id="CHEBI:29033"/>
    </cofactor>
    <text evidence="2">Binds 1 Fe(2+) ion.</text>
</comment>
<dbReference type="InterPro" id="IPR036821">
    <property type="entry name" value="Peptide_deformylase_sf"/>
</dbReference>
<protein>
    <recommendedName>
        <fullName evidence="2">Peptide deformylase</fullName>
        <shortName evidence="2">PDF</shortName>
        <ecNumber evidence="2">3.5.1.88</ecNumber>
    </recommendedName>
    <alternativeName>
        <fullName evidence="2">Polypeptide deformylase</fullName>
    </alternativeName>
</protein>
<dbReference type="PRINTS" id="PR01576">
    <property type="entry name" value="PDEFORMYLASE"/>
</dbReference>
<reference evidence="5" key="1">
    <citation type="submission" date="2016-06" db="EMBL/GenBank/DDBJ databases">
        <authorList>
            <person name="Varghese N."/>
            <person name="Submissions Spin"/>
        </authorList>
    </citation>
    <scope>NUCLEOTIDE SEQUENCE [LARGE SCALE GENOMIC DNA]</scope>
    <source>
        <strain evidence="5">DSM 44815</strain>
    </source>
</reference>
<dbReference type="PANTHER" id="PTHR10458">
    <property type="entry name" value="PEPTIDE DEFORMYLASE"/>
    <property type="match status" value="1"/>
</dbReference>
<keyword evidence="2" id="KW-0479">Metal-binding</keyword>
<feature type="binding site" evidence="2">
    <location>
        <position position="474"/>
    </location>
    <ligand>
        <name>Fe cation</name>
        <dbReference type="ChEBI" id="CHEBI:24875"/>
    </ligand>
</feature>
<dbReference type="EMBL" id="LT594323">
    <property type="protein sequence ID" value="SBT49372.1"/>
    <property type="molecule type" value="Genomic_DNA"/>
</dbReference>
<accession>A0A1A8ZZK6</accession>
<dbReference type="OrthoDB" id="3203858at2"/>
<dbReference type="GO" id="GO:0046872">
    <property type="term" value="F:metal ion binding"/>
    <property type="evidence" value="ECO:0007669"/>
    <property type="project" value="UniProtKB-KW"/>
</dbReference>
<comment type="function">
    <text evidence="2">Removes the formyl group from the N-terminal Met of newly synthesized proteins. Requires at least a dipeptide for an efficient rate of reaction. N-terminal L-methionine is a prerequisite for activity but the enzyme has broad specificity at other positions.</text>
</comment>
<dbReference type="GO" id="GO:0006412">
    <property type="term" value="P:translation"/>
    <property type="evidence" value="ECO:0007669"/>
    <property type="project" value="UniProtKB-UniRule"/>
</dbReference>
<dbReference type="Pfam" id="PF13560">
    <property type="entry name" value="HTH_31"/>
    <property type="match status" value="1"/>
</dbReference>
<dbReference type="EC" id="3.5.1.88" evidence="2"/>
<dbReference type="PANTHER" id="PTHR10458:SF22">
    <property type="entry name" value="PEPTIDE DEFORMYLASE"/>
    <property type="match status" value="1"/>
</dbReference>
<dbReference type="GO" id="GO:0003677">
    <property type="term" value="F:DNA binding"/>
    <property type="evidence" value="ECO:0007669"/>
    <property type="project" value="InterPro"/>
</dbReference>
<gene>
    <name evidence="2" type="primary">def</name>
    <name evidence="4" type="ORF">GA0070611_4392</name>
</gene>
<dbReference type="AlphaFoldDB" id="A0A1A8ZZK6"/>
<feature type="active site" evidence="2">
    <location>
        <position position="475"/>
    </location>
</feature>
<dbReference type="SUPFAM" id="SSF56420">
    <property type="entry name" value="Peptide deformylase"/>
    <property type="match status" value="1"/>
</dbReference>
<organism evidence="4 5">
    <name type="scientific">Micromonospora auratinigra</name>
    <dbReference type="NCBI Taxonomy" id="261654"/>
    <lineage>
        <taxon>Bacteria</taxon>
        <taxon>Bacillati</taxon>
        <taxon>Actinomycetota</taxon>
        <taxon>Actinomycetes</taxon>
        <taxon>Micromonosporales</taxon>
        <taxon>Micromonosporaceae</taxon>
        <taxon>Micromonospora</taxon>
    </lineage>
</organism>
<dbReference type="InterPro" id="IPR010982">
    <property type="entry name" value="Lambda_DNA-bd_dom_sf"/>
</dbReference>
<dbReference type="PROSITE" id="PS50943">
    <property type="entry name" value="HTH_CROC1"/>
    <property type="match status" value="1"/>
</dbReference>
<dbReference type="SUPFAM" id="SSF47413">
    <property type="entry name" value="lambda repressor-like DNA-binding domains"/>
    <property type="match status" value="1"/>
</dbReference>
<name>A0A1A8ZZK6_9ACTN</name>
<sequence>MTTSPIERAADSFAAELARHRSARGLSKKQLATLMGFDPSYVSHVEGRRHRPTEDFARRAEAVLEAAGAIWQRYREYDELRHGRSGGGHREAAVPSQWLPPGTGLVVERESATLTWTDEGYLCVIRRELYNAGTEPVTRYLVRVAVDRYPDDPGRSNRHHREHPLTFAELQLAAYRDDGGVREPMHWRAKHDRDAFKEIWLLFENDEGRFPLYPGDRVTIEYAYRVGRDKWGPWFQRAVRLPTRHLAVRLDLPADLDPKVWGLETSLSSSEGPLRTPIQRRDEGDRAIFDWATDDPPLNARYRMQWRFRTPPTDVEPDGPGPGVRVRASDRMRGIGVVQRGDDLLRQPARQFDLPREEPLARDVVDRLSAILVRLDELHPFSKGVGIAAPQLGLGWAVALVRPADRAAEPVVLLNPRVVDTADENDEQYEGCLSFFDHRGLVPRPLRIDVEHAQWDGSRVITSFEYAMARLVAHEIDHLEGRLYVDRMAPGTPLVPVEEYRDTGHPWRY</sequence>
<dbReference type="Pfam" id="PF01327">
    <property type="entry name" value="Pep_deformylase"/>
    <property type="match status" value="1"/>
</dbReference>
<dbReference type="CDD" id="cd00093">
    <property type="entry name" value="HTH_XRE"/>
    <property type="match status" value="1"/>
</dbReference>
<dbReference type="STRING" id="261654.GA0070611_4392"/>
<dbReference type="InterPro" id="IPR001387">
    <property type="entry name" value="Cro/C1-type_HTH"/>
</dbReference>
<evidence type="ECO:0000313" key="5">
    <source>
        <dbReference type="Proteomes" id="UP000199385"/>
    </source>
</evidence>
<comment type="similarity">
    <text evidence="1 2">Belongs to the polypeptide deformylase family.</text>
</comment>
<evidence type="ECO:0000256" key="2">
    <source>
        <dbReference type="HAMAP-Rule" id="MF_00163"/>
    </source>
</evidence>